<dbReference type="EMBL" id="MT141571">
    <property type="protein sequence ID" value="QJA67462.1"/>
    <property type="molecule type" value="Genomic_DNA"/>
</dbReference>
<evidence type="ECO:0000313" key="1">
    <source>
        <dbReference type="EMBL" id="QJA47269.1"/>
    </source>
</evidence>
<dbReference type="AlphaFoldDB" id="A0A6H1ZII0"/>
<proteinExistence type="predicted"/>
<organism evidence="1">
    <name type="scientific">viral metagenome</name>
    <dbReference type="NCBI Taxonomy" id="1070528"/>
    <lineage>
        <taxon>unclassified sequences</taxon>
        <taxon>metagenomes</taxon>
        <taxon>organismal metagenomes</taxon>
    </lineage>
</organism>
<evidence type="ECO:0000313" key="3">
    <source>
        <dbReference type="EMBL" id="QJA84208.1"/>
    </source>
</evidence>
<evidence type="ECO:0000313" key="2">
    <source>
        <dbReference type="EMBL" id="QJA67462.1"/>
    </source>
</evidence>
<accession>A0A6H1ZII0</accession>
<dbReference type="EMBL" id="MT144617">
    <property type="protein sequence ID" value="QJH95311.1"/>
    <property type="molecule type" value="Genomic_DNA"/>
</dbReference>
<sequence length="136" mass="15878">MNKNKTTFDVSIAHDPDSLQPKIIEDNYIPAIKKIIRLEVNSHFASLQSLYSEMLAKTHELHDILFGLERKIQSGIKNKAVIPKFTEGQWVKVKDEPMILMVKSVEFDGEEYYYTFETSERTYKDKDLLSVKIYCQ</sequence>
<reference evidence="1" key="1">
    <citation type="submission" date="2020-03" db="EMBL/GenBank/DDBJ databases">
        <title>The deep terrestrial virosphere.</title>
        <authorList>
            <person name="Holmfeldt K."/>
            <person name="Nilsson E."/>
            <person name="Simone D."/>
            <person name="Lopez-Fernandez M."/>
            <person name="Wu X."/>
            <person name="de Brujin I."/>
            <person name="Lundin D."/>
            <person name="Andersson A."/>
            <person name="Bertilsson S."/>
            <person name="Dopson M."/>
        </authorList>
    </citation>
    <scope>NUCLEOTIDE SEQUENCE</scope>
    <source>
        <strain evidence="3">MM415A00215</strain>
        <strain evidence="2">MM415B00223</strain>
        <strain evidence="1">TM448A00634</strain>
        <strain evidence="4">TM448B00399</strain>
    </source>
</reference>
<dbReference type="EMBL" id="MT144038">
    <property type="protein sequence ID" value="QJA47269.1"/>
    <property type="molecule type" value="Genomic_DNA"/>
</dbReference>
<evidence type="ECO:0000313" key="4">
    <source>
        <dbReference type="EMBL" id="QJH95311.1"/>
    </source>
</evidence>
<gene>
    <name evidence="3" type="ORF">MM415A00215_0002</name>
    <name evidence="2" type="ORF">MM415B00223_0049</name>
    <name evidence="1" type="ORF">TM448A00634_0001</name>
    <name evidence="4" type="ORF">TM448B00399_0002</name>
</gene>
<protein>
    <submittedName>
        <fullName evidence="1">Uncharacterized protein</fullName>
    </submittedName>
</protein>
<name>A0A6H1ZII0_9ZZZZ</name>
<dbReference type="EMBL" id="MT142526">
    <property type="protein sequence ID" value="QJA84208.1"/>
    <property type="molecule type" value="Genomic_DNA"/>
</dbReference>